<dbReference type="RefSeq" id="YP_010111911.1">
    <property type="nucleotide sequence ID" value="NC_055886.1"/>
</dbReference>
<dbReference type="EMBL" id="MT774393">
    <property type="protein sequence ID" value="QOR59753.1"/>
    <property type="molecule type" value="Genomic_DNA"/>
</dbReference>
<evidence type="ECO:0000313" key="2">
    <source>
        <dbReference type="Proteomes" id="UP000594097"/>
    </source>
</evidence>
<dbReference type="KEGG" id="vg:65130365"/>
<proteinExistence type="predicted"/>
<dbReference type="GeneID" id="65130365"/>
<sequence length="58" mass="6681">MKIKFSRGKATGELVGIQNIYFTVDDKGNKQNITKEEYDKNMYLIIKCFIGQLSMSND</sequence>
<protein>
    <submittedName>
        <fullName evidence="1">Uncharacterized protein</fullName>
    </submittedName>
</protein>
<evidence type="ECO:0000313" key="1">
    <source>
        <dbReference type="EMBL" id="QOR59753.1"/>
    </source>
</evidence>
<name>A0A7M1RZ90_9CAUD</name>
<keyword evidence="2" id="KW-1185">Reference proteome</keyword>
<dbReference type="Proteomes" id="UP000594097">
    <property type="component" value="Segment"/>
</dbReference>
<reference evidence="1 2" key="1">
    <citation type="submission" date="2020-07" db="EMBL/GenBank/DDBJ databases">
        <title>Taxonomic proposal: Crassvirales, a new order of highly abundant and diverse bacterial viruses.</title>
        <authorList>
            <person name="Shkoporov A.N."/>
            <person name="Stockdale S.R."/>
            <person name="Guerin E."/>
            <person name="Ross R.P."/>
            <person name="Hill C."/>
        </authorList>
    </citation>
    <scope>NUCLEOTIDE SEQUENCE [LARGE SCALE GENOMIC DNA]</scope>
</reference>
<organism evidence="1 2">
    <name type="scientific">uncultured phage cr127_1</name>
    <dbReference type="NCBI Taxonomy" id="2772077"/>
    <lineage>
        <taxon>Viruses</taxon>
        <taxon>Duplodnaviria</taxon>
        <taxon>Heunggongvirae</taxon>
        <taxon>Uroviricota</taxon>
        <taxon>Caudoviricetes</taxon>
        <taxon>Crassvirales</taxon>
        <taxon>Crevaviridae</taxon>
        <taxon>Doltivirinae</taxon>
        <taxon>Kahucivirus</taxon>
        <taxon>Kahucivirus intestinalis</taxon>
    </lineage>
</organism>
<accession>A0A7M1RZ90</accession>